<dbReference type="NCBIfam" id="TIGR02432">
    <property type="entry name" value="lysidine_TilS_N"/>
    <property type="match status" value="1"/>
</dbReference>
<dbReference type="RefSeq" id="WP_145054944.1">
    <property type="nucleotide sequence ID" value="NZ_CP036433.1"/>
</dbReference>
<keyword evidence="9" id="KW-1185">Reference proteome</keyword>
<keyword evidence="4 6" id="KW-0067">ATP-binding</keyword>
<dbReference type="GO" id="GO:0032267">
    <property type="term" value="F:tRNA(Ile)-lysidine synthase activity"/>
    <property type="evidence" value="ECO:0007669"/>
    <property type="project" value="UniProtKB-EC"/>
</dbReference>
<feature type="binding site" evidence="6">
    <location>
        <begin position="31"/>
        <end position="36"/>
    </location>
    <ligand>
        <name>ATP</name>
        <dbReference type="ChEBI" id="CHEBI:30616"/>
    </ligand>
</feature>
<keyword evidence="2 6" id="KW-0819">tRNA processing</keyword>
<dbReference type="InterPro" id="IPR014729">
    <property type="entry name" value="Rossmann-like_a/b/a_fold"/>
</dbReference>
<comment type="domain">
    <text evidence="6">The N-terminal region contains the highly conserved SGGXDS motif, predicted to be a P-loop motif involved in ATP binding.</text>
</comment>
<dbReference type="OrthoDB" id="9807403at2"/>
<dbReference type="Pfam" id="PF01171">
    <property type="entry name" value="ATP_bind_3"/>
    <property type="match status" value="1"/>
</dbReference>
<proteinExistence type="inferred from homology"/>
<sequence>MTNDRHPFEQRLATAWPAADWRNVSLLLAVSGGADSVALLKAMIALKQQEGGSGTLFVAHFNHRLRPTAGRDEQFVRDLCRSINVACETGRTAAGDAEAGRAGTVRSTPAQGVEAEARERRYAFLLATAERLGARWILTGHTADDQAETILHRILRGTGVAGLAGIPRYRVLNEAVVVARPMLDLTRSEILAYLAHQSQAYCNDETNQQTHFTRNRLRHELLPQLRDEYNPAIDVALRRLGSLAEETQAVVSAAAAALYDRAATPLDDGVSLSIAELTKAPSLLVRELFKSIWKQQHWDELEMGYQQWLDLEAMLHVRDDRRSLPDGVIGEKRAGRLILRRPAR</sequence>
<dbReference type="GO" id="GO:0005737">
    <property type="term" value="C:cytoplasm"/>
    <property type="evidence" value="ECO:0007669"/>
    <property type="project" value="UniProtKB-SubCell"/>
</dbReference>
<dbReference type="GO" id="GO:0005524">
    <property type="term" value="F:ATP binding"/>
    <property type="evidence" value="ECO:0007669"/>
    <property type="project" value="UniProtKB-UniRule"/>
</dbReference>
<evidence type="ECO:0000256" key="2">
    <source>
        <dbReference type="ARBA" id="ARBA00022694"/>
    </source>
</evidence>
<dbReference type="InterPro" id="IPR012094">
    <property type="entry name" value="tRNA_Ile_lys_synt"/>
</dbReference>
<evidence type="ECO:0000256" key="4">
    <source>
        <dbReference type="ARBA" id="ARBA00022840"/>
    </source>
</evidence>
<name>A0A518DWU0_9BACT</name>
<evidence type="ECO:0000313" key="8">
    <source>
        <dbReference type="EMBL" id="QDU96302.1"/>
    </source>
</evidence>
<comment type="subcellular location">
    <subcellularLocation>
        <location evidence="6">Cytoplasm</location>
    </subcellularLocation>
</comment>
<evidence type="ECO:0000256" key="5">
    <source>
        <dbReference type="ARBA" id="ARBA00048539"/>
    </source>
</evidence>
<dbReference type="KEGG" id="lcre:Pla8534_41220"/>
<dbReference type="GO" id="GO:0006400">
    <property type="term" value="P:tRNA modification"/>
    <property type="evidence" value="ECO:0007669"/>
    <property type="project" value="UniProtKB-UniRule"/>
</dbReference>
<comment type="function">
    <text evidence="6">Ligates lysine onto the cytidine present at position 34 of the AUA codon-specific tRNA(Ile) that contains the anticodon CAU, in an ATP-dependent manner. Cytidine is converted to lysidine, thus changing the amino acid specificity of the tRNA from methionine to isoleucine.</text>
</comment>
<gene>
    <name evidence="6 8" type="primary">tilS</name>
    <name evidence="8" type="ORF">Pla8534_41220</name>
</gene>
<comment type="catalytic activity">
    <reaction evidence="5 6">
        <text>cytidine(34) in tRNA(Ile2) + L-lysine + ATP = lysidine(34) in tRNA(Ile2) + AMP + diphosphate + H(+)</text>
        <dbReference type="Rhea" id="RHEA:43744"/>
        <dbReference type="Rhea" id="RHEA-COMP:10625"/>
        <dbReference type="Rhea" id="RHEA-COMP:10670"/>
        <dbReference type="ChEBI" id="CHEBI:15378"/>
        <dbReference type="ChEBI" id="CHEBI:30616"/>
        <dbReference type="ChEBI" id="CHEBI:32551"/>
        <dbReference type="ChEBI" id="CHEBI:33019"/>
        <dbReference type="ChEBI" id="CHEBI:82748"/>
        <dbReference type="ChEBI" id="CHEBI:83665"/>
        <dbReference type="ChEBI" id="CHEBI:456215"/>
        <dbReference type="EC" id="6.3.4.19"/>
    </reaction>
</comment>
<evidence type="ECO:0000256" key="3">
    <source>
        <dbReference type="ARBA" id="ARBA00022741"/>
    </source>
</evidence>
<organism evidence="8 9">
    <name type="scientific">Lignipirellula cremea</name>
    <dbReference type="NCBI Taxonomy" id="2528010"/>
    <lineage>
        <taxon>Bacteria</taxon>
        <taxon>Pseudomonadati</taxon>
        <taxon>Planctomycetota</taxon>
        <taxon>Planctomycetia</taxon>
        <taxon>Pirellulales</taxon>
        <taxon>Pirellulaceae</taxon>
        <taxon>Lignipirellula</taxon>
    </lineage>
</organism>
<dbReference type="InterPro" id="IPR011063">
    <property type="entry name" value="TilS/TtcA_N"/>
</dbReference>
<protein>
    <recommendedName>
        <fullName evidence="6">tRNA(Ile)-lysidine synthase</fullName>
        <ecNumber evidence="6">6.3.4.19</ecNumber>
    </recommendedName>
    <alternativeName>
        <fullName evidence="6">tRNA(Ile)-2-lysyl-cytidine synthase</fullName>
    </alternativeName>
    <alternativeName>
        <fullName evidence="6">tRNA(Ile)-lysidine synthetase</fullName>
    </alternativeName>
</protein>
<dbReference type="PANTHER" id="PTHR43033:SF1">
    <property type="entry name" value="TRNA(ILE)-LYSIDINE SYNTHASE-RELATED"/>
    <property type="match status" value="1"/>
</dbReference>
<keyword evidence="3 6" id="KW-0547">Nucleotide-binding</keyword>
<dbReference type="EC" id="6.3.4.19" evidence="6"/>
<evidence type="ECO:0000256" key="6">
    <source>
        <dbReference type="HAMAP-Rule" id="MF_01161"/>
    </source>
</evidence>
<keyword evidence="6" id="KW-0963">Cytoplasm</keyword>
<dbReference type="EMBL" id="CP036433">
    <property type="protein sequence ID" value="QDU96302.1"/>
    <property type="molecule type" value="Genomic_DNA"/>
</dbReference>
<evidence type="ECO:0000259" key="7">
    <source>
        <dbReference type="Pfam" id="PF01171"/>
    </source>
</evidence>
<feature type="domain" description="tRNA(Ile)-lysidine/2-thiocytidine synthase N-terminal" evidence="7">
    <location>
        <begin position="26"/>
        <end position="220"/>
    </location>
</feature>
<dbReference type="CDD" id="cd01992">
    <property type="entry name" value="TilS_N"/>
    <property type="match status" value="1"/>
</dbReference>
<keyword evidence="1 6" id="KW-0436">Ligase</keyword>
<dbReference type="InterPro" id="IPR012795">
    <property type="entry name" value="tRNA_Ile_lys_synt_N"/>
</dbReference>
<evidence type="ECO:0000256" key="1">
    <source>
        <dbReference type="ARBA" id="ARBA00022598"/>
    </source>
</evidence>
<dbReference type="PANTHER" id="PTHR43033">
    <property type="entry name" value="TRNA(ILE)-LYSIDINE SYNTHASE-RELATED"/>
    <property type="match status" value="1"/>
</dbReference>
<dbReference type="SUPFAM" id="SSF52402">
    <property type="entry name" value="Adenine nucleotide alpha hydrolases-like"/>
    <property type="match status" value="1"/>
</dbReference>
<reference evidence="8 9" key="1">
    <citation type="submission" date="2019-02" db="EMBL/GenBank/DDBJ databases">
        <title>Deep-cultivation of Planctomycetes and their phenomic and genomic characterization uncovers novel biology.</title>
        <authorList>
            <person name="Wiegand S."/>
            <person name="Jogler M."/>
            <person name="Boedeker C."/>
            <person name="Pinto D."/>
            <person name="Vollmers J."/>
            <person name="Rivas-Marin E."/>
            <person name="Kohn T."/>
            <person name="Peeters S.H."/>
            <person name="Heuer A."/>
            <person name="Rast P."/>
            <person name="Oberbeckmann S."/>
            <person name="Bunk B."/>
            <person name="Jeske O."/>
            <person name="Meyerdierks A."/>
            <person name="Storesund J.E."/>
            <person name="Kallscheuer N."/>
            <person name="Luecker S."/>
            <person name="Lage O.M."/>
            <person name="Pohl T."/>
            <person name="Merkel B.J."/>
            <person name="Hornburger P."/>
            <person name="Mueller R.-W."/>
            <person name="Bruemmer F."/>
            <person name="Labrenz M."/>
            <person name="Spormann A.M."/>
            <person name="Op den Camp H."/>
            <person name="Overmann J."/>
            <person name="Amann R."/>
            <person name="Jetten M.S.M."/>
            <person name="Mascher T."/>
            <person name="Medema M.H."/>
            <person name="Devos D.P."/>
            <person name="Kaster A.-K."/>
            <person name="Ovreas L."/>
            <person name="Rohde M."/>
            <person name="Galperin M.Y."/>
            <person name="Jogler C."/>
        </authorList>
    </citation>
    <scope>NUCLEOTIDE SEQUENCE [LARGE SCALE GENOMIC DNA]</scope>
    <source>
        <strain evidence="8 9">Pla85_3_4</strain>
    </source>
</reference>
<comment type="similarity">
    <text evidence="6">Belongs to the tRNA(Ile)-lysidine synthase family.</text>
</comment>
<evidence type="ECO:0000313" key="9">
    <source>
        <dbReference type="Proteomes" id="UP000317648"/>
    </source>
</evidence>
<dbReference type="AlphaFoldDB" id="A0A518DWU0"/>
<dbReference type="HAMAP" id="MF_01161">
    <property type="entry name" value="tRNA_Ile_lys_synt"/>
    <property type="match status" value="1"/>
</dbReference>
<dbReference type="Gene3D" id="3.40.50.620">
    <property type="entry name" value="HUPs"/>
    <property type="match status" value="1"/>
</dbReference>
<accession>A0A518DWU0</accession>
<dbReference type="Proteomes" id="UP000317648">
    <property type="component" value="Chromosome"/>
</dbReference>